<dbReference type="RefSeq" id="WP_069710341.1">
    <property type="nucleotide sequence ID" value="NZ_CP017078.1"/>
</dbReference>
<dbReference type="KEGG" id="nre:BES08_30520"/>
<organism evidence="5">
    <name type="scientific">Novosphingobium resinovorum</name>
    <dbReference type="NCBI Taxonomy" id="158500"/>
    <lineage>
        <taxon>Bacteria</taxon>
        <taxon>Pseudomonadati</taxon>
        <taxon>Pseudomonadota</taxon>
        <taxon>Alphaproteobacteria</taxon>
        <taxon>Sphingomonadales</taxon>
        <taxon>Sphingomonadaceae</taxon>
        <taxon>Novosphingobium</taxon>
    </lineage>
</organism>
<dbReference type="OrthoDB" id="9800887at2"/>
<sequence>MTTKTPLTITPSQTVGPFYAYCLTPEDYGTLPPLFGAQLATEDAEGERITIQGTITDGEGAMVPDALIEIWQPDGQGRFAGAHPELRNSAFKGFGRRHCDKSGNFSFQTVKPGRVPTADGVMQAPHIALSIFGKGLNRRLYTRIYFADEASNAEDPVLSMLSEDERVTLIATSESPAAYRLDIRLQGDGETVFFEA</sequence>
<dbReference type="Proteomes" id="UP000094626">
    <property type="component" value="Plasmid pSA3"/>
</dbReference>
<keyword evidence="7" id="KW-1185">Reference proteome</keyword>
<evidence type="ECO:0000256" key="1">
    <source>
        <dbReference type="ARBA" id="ARBA00007825"/>
    </source>
</evidence>
<proteinExistence type="inferred from homology"/>
<reference evidence="5" key="1">
    <citation type="submission" date="2004-07" db="EMBL/GenBank/DDBJ databases">
        <title>Biodegradation pathway of 4-sulfocatechol/sulfanilic acid in Sphingomonas subarctica SA1 strain.</title>
        <authorList>
            <person name="Magony M."/>
            <person name="Perei K."/>
            <person name="Medzihradszky K.F."/>
            <person name="Kovacs K.L."/>
            <person name="Rakhely G."/>
        </authorList>
    </citation>
    <scope>NUCLEOTIDE SEQUENCE</scope>
    <source>
        <strain evidence="5">SA1</strain>
    </source>
</reference>
<dbReference type="InterPro" id="IPR000627">
    <property type="entry name" value="Intradiol_dOase_C"/>
</dbReference>
<gene>
    <name evidence="5" type="primary">scaF</name>
    <name evidence="6" type="ORF">BES08_30520</name>
</gene>
<reference evidence="7" key="3">
    <citation type="journal article" date="2017" name="J. Biotechnol.">
        <title>Complete genome sequence of Novosphingobium resinovorum SA1, a versatile xenobiotic-degrading bacterium capable of utilizing sulfanilic acid.</title>
        <authorList>
            <person name="Hegedus B."/>
            <person name="Kos P.B."/>
            <person name="Balint B."/>
            <person name="Maroti G."/>
            <person name="Gan H.M."/>
            <person name="Perei K."/>
            <person name="Rakhely G."/>
        </authorList>
    </citation>
    <scope>NUCLEOTIDE SEQUENCE [LARGE SCALE GENOMIC DNA]</scope>
    <source>
        <strain evidence="7">SA1</strain>
    </source>
</reference>
<dbReference type="NCBIfam" id="TIGR02423">
    <property type="entry name" value="protocat_alph"/>
    <property type="match status" value="1"/>
</dbReference>
<keyword evidence="2 5" id="KW-0223">Dioxygenase</keyword>
<protein>
    <submittedName>
        <fullName evidence="5">Sulfocatechol 3,4-dioxygenase alpha subunit</fullName>
    </submittedName>
    <submittedName>
        <fullName evidence="6">Sulfocatechol 3,4-dioxygenase subunit alpha</fullName>
    </submittedName>
</protein>
<dbReference type="SUPFAM" id="SSF49482">
    <property type="entry name" value="Aromatic compound dioxygenase"/>
    <property type="match status" value="1"/>
</dbReference>
<reference evidence="6" key="2">
    <citation type="submission" date="2016-08" db="EMBL/GenBank/DDBJ databases">
        <authorList>
            <person name="Seilhamer J.J."/>
        </authorList>
    </citation>
    <scope>NUCLEOTIDE SEQUENCE [LARGE SCALE GENOMIC DNA]</scope>
    <source>
        <strain evidence="6">SA1</strain>
        <plasmid evidence="6">pSA3</plasmid>
    </source>
</reference>
<name>Q2TPV5_9SPHN</name>
<accession>Q2TPV5</accession>
<evidence type="ECO:0000313" key="7">
    <source>
        <dbReference type="Proteomes" id="UP000094626"/>
    </source>
</evidence>
<evidence type="ECO:0000256" key="2">
    <source>
        <dbReference type="ARBA" id="ARBA00022964"/>
    </source>
</evidence>
<feature type="domain" description="Intradiol ring-cleavage dioxygenases" evidence="4">
    <location>
        <begin position="51"/>
        <end position="79"/>
    </location>
</feature>
<evidence type="ECO:0000313" key="5">
    <source>
        <dbReference type="EMBL" id="AAW29746.1"/>
    </source>
</evidence>
<dbReference type="Gene3D" id="2.60.130.10">
    <property type="entry name" value="Aromatic compound dioxygenase"/>
    <property type="match status" value="1"/>
</dbReference>
<dbReference type="InterPro" id="IPR050770">
    <property type="entry name" value="Intradiol_RC_Dioxygenase"/>
</dbReference>
<dbReference type="PANTHER" id="PTHR33711">
    <property type="entry name" value="DIOXYGENASE, PUTATIVE (AFU_ORTHOLOGUE AFUA_2G02910)-RELATED"/>
    <property type="match status" value="1"/>
</dbReference>
<dbReference type="PROSITE" id="PS00083">
    <property type="entry name" value="INTRADIOL_DIOXYGENAS"/>
    <property type="match status" value="1"/>
</dbReference>
<dbReference type="Pfam" id="PF00775">
    <property type="entry name" value="Dioxygenase_C"/>
    <property type="match status" value="1"/>
</dbReference>
<dbReference type="CDD" id="cd03463">
    <property type="entry name" value="3_4-PCD_alpha"/>
    <property type="match status" value="1"/>
</dbReference>
<keyword evidence="6" id="KW-0614">Plasmid</keyword>
<dbReference type="EMBL" id="AY700015">
    <property type="protein sequence ID" value="AAW29746.1"/>
    <property type="molecule type" value="Genomic_DNA"/>
</dbReference>
<dbReference type="InterPro" id="IPR015889">
    <property type="entry name" value="Intradiol_dOase_core"/>
</dbReference>
<dbReference type="InterPro" id="IPR012786">
    <property type="entry name" value="Protocat_dOase_a"/>
</dbReference>
<keyword evidence="3" id="KW-0560">Oxidoreductase</keyword>
<dbReference type="PANTHER" id="PTHR33711:SF9">
    <property type="entry name" value="PROTOCATECHUATE 3,4-DIOXYGENASE ALPHA CHAIN"/>
    <property type="match status" value="1"/>
</dbReference>
<dbReference type="GO" id="GO:0008199">
    <property type="term" value="F:ferric iron binding"/>
    <property type="evidence" value="ECO:0007669"/>
    <property type="project" value="InterPro"/>
</dbReference>
<geneLocation type="plasmid" evidence="6 7">
    <name>pSA3</name>
</geneLocation>
<evidence type="ECO:0000256" key="3">
    <source>
        <dbReference type="ARBA" id="ARBA00023002"/>
    </source>
</evidence>
<evidence type="ECO:0000259" key="4">
    <source>
        <dbReference type="PROSITE" id="PS00083"/>
    </source>
</evidence>
<dbReference type="EMBL" id="CP017078">
    <property type="protein sequence ID" value="AOR81203.1"/>
    <property type="molecule type" value="Genomic_DNA"/>
</dbReference>
<evidence type="ECO:0000313" key="6">
    <source>
        <dbReference type="EMBL" id="AOR81203.1"/>
    </source>
</evidence>
<dbReference type="GO" id="GO:0018578">
    <property type="term" value="F:protocatechuate 3,4-dioxygenase activity"/>
    <property type="evidence" value="ECO:0007669"/>
    <property type="project" value="InterPro"/>
</dbReference>
<dbReference type="AlphaFoldDB" id="Q2TPV5"/>
<comment type="similarity">
    <text evidence="1">Belongs to the intradiol ring-cleavage dioxygenase family.</text>
</comment>